<name>A9HI52_GLUDA</name>
<evidence type="ECO:0000313" key="7">
    <source>
        <dbReference type="Proteomes" id="UP000001176"/>
    </source>
</evidence>
<gene>
    <name evidence="6" type="primary">thiO</name>
    <name evidence="6" type="ordered locus">GDI1779</name>
</gene>
<dbReference type="GO" id="GO:0009228">
    <property type="term" value="P:thiamine biosynthetic process"/>
    <property type="evidence" value="ECO:0007669"/>
    <property type="project" value="UniProtKB-KW"/>
</dbReference>
<feature type="domain" description="FAD dependent oxidoreductase" evidence="5">
    <location>
        <begin position="33"/>
        <end position="350"/>
    </location>
</feature>
<dbReference type="GO" id="GO:0009229">
    <property type="term" value="P:thiamine diphosphate biosynthetic process"/>
    <property type="evidence" value="ECO:0007669"/>
    <property type="project" value="UniProtKB-UniPathway"/>
</dbReference>
<dbReference type="Pfam" id="PF01266">
    <property type="entry name" value="DAO"/>
    <property type="match status" value="1"/>
</dbReference>
<feature type="region of interest" description="Disordered" evidence="4">
    <location>
        <begin position="1"/>
        <end position="26"/>
    </location>
</feature>
<protein>
    <submittedName>
        <fullName evidence="6">Thiamine biosynthesis oxidoreductase thiO</fullName>
    </submittedName>
</protein>
<keyword evidence="3" id="KW-0560">Oxidoreductase</keyword>
<dbReference type="UniPathway" id="UPA00060"/>
<dbReference type="NCBIfam" id="TIGR02352">
    <property type="entry name" value="thiamin_ThiO"/>
    <property type="match status" value="1"/>
</dbReference>
<dbReference type="SUPFAM" id="SSF51971">
    <property type="entry name" value="Nucleotide-binding domain"/>
    <property type="match status" value="1"/>
</dbReference>
<dbReference type="GO" id="GO:0050660">
    <property type="term" value="F:flavin adenine dinucleotide binding"/>
    <property type="evidence" value="ECO:0007669"/>
    <property type="project" value="InterPro"/>
</dbReference>
<keyword evidence="2" id="KW-0784">Thiamine biosynthesis</keyword>
<dbReference type="InterPro" id="IPR006076">
    <property type="entry name" value="FAD-dep_OxRdtase"/>
</dbReference>
<evidence type="ECO:0000256" key="3">
    <source>
        <dbReference type="ARBA" id="ARBA00023002"/>
    </source>
</evidence>
<reference evidence="6 7" key="1">
    <citation type="journal article" date="2009" name="BMC Genomics">
        <title>Complete genome sequence of the sugarcane nitrogen-fixing endophyte Gluconacetobacter diazotrophicus Pal5.</title>
        <authorList>
            <person name="Bertalan M."/>
            <person name="Albano R."/>
            <person name="Padua V."/>
            <person name="Rouws L."/>
            <person name="Rojas C."/>
            <person name="Hemerly A."/>
            <person name="Teixeira K."/>
            <person name="Schwab S."/>
            <person name="Araujo J."/>
            <person name="Oliveira A."/>
            <person name="Franca L."/>
            <person name="Magalhaes V."/>
            <person name="Alqueres S."/>
            <person name="Cardoso A."/>
            <person name="Almeida W."/>
            <person name="Loureiro M.M."/>
            <person name="Nogueira E."/>
            <person name="Cidade D."/>
            <person name="Oliveira D."/>
            <person name="Simao T."/>
            <person name="Macedo J."/>
            <person name="Valadao A."/>
            <person name="Dreschsel M."/>
            <person name="Freitas F."/>
            <person name="Vidal M."/>
            <person name="Guedes H."/>
            <person name="Rodrigues E."/>
            <person name="Meneses C."/>
            <person name="Brioso P."/>
            <person name="Pozzer L."/>
            <person name="Figueiredo D."/>
            <person name="Montano H."/>
            <person name="Junior J."/>
            <person name="Filho G."/>
            <person name="Flores V."/>
            <person name="Ferreira B."/>
            <person name="Branco A."/>
            <person name="Gonzalez P."/>
            <person name="Guillobel H."/>
            <person name="Lemos M."/>
            <person name="Seibel L."/>
            <person name="Macedo J."/>
            <person name="Alves-Ferreira M."/>
            <person name="Sachetto-Martins G."/>
            <person name="Coelho A."/>
            <person name="Santos E."/>
            <person name="Amaral G."/>
            <person name="Neves A."/>
            <person name="Pacheco A.B."/>
            <person name="Carvalho D."/>
            <person name="Lery L."/>
            <person name="Bisch P."/>
            <person name="Rossle S.C."/>
            <person name="Urmenyi T."/>
            <person name="Kruger W.V."/>
            <person name="Martins O."/>
            <person name="Baldani J.I."/>
            <person name="Ferreira P.C."/>
        </authorList>
    </citation>
    <scope>NUCLEOTIDE SEQUENCE [LARGE SCALE GENOMIC DNA]</scope>
    <source>
        <strain evidence="7">ATCC 49037 / DSM 5601 / CCUG 37298 / CIP 103539 / LMG 7603 / PAl5</strain>
    </source>
</reference>
<dbReference type="Gene3D" id="3.50.50.60">
    <property type="entry name" value="FAD/NAD(P)-binding domain"/>
    <property type="match status" value="1"/>
</dbReference>
<dbReference type="GO" id="GO:0016491">
    <property type="term" value="F:oxidoreductase activity"/>
    <property type="evidence" value="ECO:0007669"/>
    <property type="project" value="UniProtKB-KW"/>
</dbReference>
<dbReference type="InterPro" id="IPR036188">
    <property type="entry name" value="FAD/NAD-bd_sf"/>
</dbReference>
<dbReference type="SUPFAM" id="SSF54373">
    <property type="entry name" value="FAD-linked reductases, C-terminal domain"/>
    <property type="match status" value="1"/>
</dbReference>
<dbReference type="Proteomes" id="UP000001176">
    <property type="component" value="Chromosome"/>
</dbReference>
<accession>A9HI52</accession>
<evidence type="ECO:0000259" key="5">
    <source>
        <dbReference type="Pfam" id="PF01266"/>
    </source>
</evidence>
<evidence type="ECO:0000256" key="2">
    <source>
        <dbReference type="ARBA" id="ARBA00022977"/>
    </source>
</evidence>
<evidence type="ECO:0000256" key="1">
    <source>
        <dbReference type="ARBA" id="ARBA00004948"/>
    </source>
</evidence>
<dbReference type="KEGG" id="gdi:GDI1779"/>
<dbReference type="PANTHER" id="PTHR13847:SF289">
    <property type="entry name" value="GLYCINE OXIDASE"/>
    <property type="match status" value="1"/>
</dbReference>
<sequence>MGMRARSARDAPMNLPREGATTMEQAESGARLRVLVRGAGVAGLTSAVTLAERGADVTLLEVSAELGAGAASWMAGGMLAPWCEAESAPPEVTRDSLESVDWWASHVPGVVRNGTLVLAPPRDEGDIARFGRRTSHFDLVDAARIAELEPDLDGRFNKGLFFPAEGHVDPRLALAALRDRLVALGGTVRMNAPAGDVPADLAAGGFDRVVDCTGVAARPHLKGLRAMRGEMLLLRCPDVTLHRPVRMLHPRIPVYIVPRADHLFMVGATMVESENAGGMTLRSMVELLTAAYVLHPAFGEAEIVETGVGLRPAYPDNVPAVTVQGRTVYVNGMYRHGFLLSPSRARQAADIVFGTAEAAA</sequence>
<evidence type="ECO:0000313" key="6">
    <source>
        <dbReference type="EMBL" id="CAP55722.1"/>
    </source>
</evidence>
<dbReference type="Gene3D" id="3.30.9.10">
    <property type="entry name" value="D-Amino Acid Oxidase, subunit A, domain 2"/>
    <property type="match status" value="1"/>
</dbReference>
<dbReference type="AlphaFoldDB" id="A9HI52"/>
<dbReference type="GO" id="GO:0005737">
    <property type="term" value="C:cytoplasm"/>
    <property type="evidence" value="ECO:0007669"/>
    <property type="project" value="TreeGrafter"/>
</dbReference>
<dbReference type="EMBL" id="AM889285">
    <property type="protein sequence ID" value="CAP55722.1"/>
    <property type="molecule type" value="Genomic_DNA"/>
</dbReference>
<evidence type="ECO:0000256" key="4">
    <source>
        <dbReference type="SAM" id="MobiDB-lite"/>
    </source>
</evidence>
<organism evidence="6 7">
    <name type="scientific">Gluconacetobacter diazotrophicus (strain ATCC 49037 / DSM 5601 / CCUG 37298 / CIP 103539 / LMG 7603 / PAl5)</name>
    <dbReference type="NCBI Taxonomy" id="272568"/>
    <lineage>
        <taxon>Bacteria</taxon>
        <taxon>Pseudomonadati</taxon>
        <taxon>Pseudomonadota</taxon>
        <taxon>Alphaproteobacteria</taxon>
        <taxon>Acetobacterales</taxon>
        <taxon>Acetobacteraceae</taxon>
        <taxon>Gluconacetobacter</taxon>
    </lineage>
</organism>
<comment type="pathway">
    <text evidence="1">Cofactor biosynthesis; thiamine diphosphate biosynthesis.</text>
</comment>
<dbReference type="InterPro" id="IPR012727">
    <property type="entry name" value="Gly_oxidase_ThiO"/>
</dbReference>
<dbReference type="PANTHER" id="PTHR13847">
    <property type="entry name" value="SARCOSINE DEHYDROGENASE-RELATED"/>
    <property type="match status" value="1"/>
</dbReference>
<proteinExistence type="predicted"/>
<keyword evidence="7" id="KW-1185">Reference proteome</keyword>